<keyword evidence="2" id="KW-0321">Glycogen metabolism</keyword>
<evidence type="ECO:0000256" key="7">
    <source>
        <dbReference type="ARBA" id="ARBA00023056"/>
    </source>
</evidence>
<feature type="domain" description="Glucose-1-phosphate adenylyltransferase/Bifunctional protein GlmU-like C-terminal hexapeptide" evidence="10">
    <location>
        <begin position="290"/>
        <end position="363"/>
    </location>
</feature>
<organism evidence="11 12">
    <name type="scientific">Dissulfuribacter thermophilus</name>
    <dbReference type="NCBI Taxonomy" id="1156395"/>
    <lineage>
        <taxon>Bacteria</taxon>
        <taxon>Pseudomonadati</taxon>
        <taxon>Thermodesulfobacteriota</taxon>
        <taxon>Dissulfuribacteria</taxon>
        <taxon>Dissulfuribacterales</taxon>
        <taxon>Dissulfuribacteraceae</taxon>
        <taxon>Dissulfuribacter</taxon>
    </lineage>
</organism>
<dbReference type="CDD" id="cd04651">
    <property type="entry name" value="LbH_G1P_AT_C"/>
    <property type="match status" value="1"/>
</dbReference>
<comment type="caution">
    <text evidence="11">The sequence shown here is derived from an EMBL/GenBank/DDBJ whole genome shotgun (WGS) entry which is preliminary data.</text>
</comment>
<dbReference type="Pfam" id="PF00483">
    <property type="entry name" value="NTP_transferase"/>
    <property type="match status" value="1"/>
</dbReference>
<dbReference type="Gene3D" id="3.90.550.10">
    <property type="entry name" value="Spore Coat Polysaccharide Biosynthesis Protein SpsA, Chain A"/>
    <property type="match status" value="1"/>
</dbReference>
<dbReference type="InterPro" id="IPR005836">
    <property type="entry name" value="ADP_Glu_pyroP_CS"/>
</dbReference>
<keyword evidence="7" id="KW-0320">Glycogen biosynthesis</keyword>
<keyword evidence="4 11" id="KW-0548">Nucleotidyltransferase</keyword>
<dbReference type="RefSeq" id="WP_067616121.1">
    <property type="nucleotide sequence ID" value="NZ_MAGO01000002.1"/>
</dbReference>
<dbReference type="SUPFAM" id="SSF51161">
    <property type="entry name" value="Trimeric LpxA-like enzymes"/>
    <property type="match status" value="1"/>
</dbReference>
<keyword evidence="8" id="KW-0119">Carbohydrate metabolism</keyword>
<keyword evidence="3 11" id="KW-0808">Transferase</keyword>
<dbReference type="PANTHER" id="PTHR43523:SF2">
    <property type="entry name" value="GLUCOSE-1-PHOSPHATE ADENYLYLTRANSFERASE"/>
    <property type="match status" value="1"/>
</dbReference>
<reference evidence="11 12" key="1">
    <citation type="submission" date="2016-06" db="EMBL/GenBank/DDBJ databases">
        <title>Respiratory ammonification of nitrate coupled to the oxidation of elemental sulfur in deep-sea autotrophic thermophilic bacteria.</title>
        <authorList>
            <person name="Slobodkina G.B."/>
            <person name="Mardanov A.V."/>
            <person name="Ravin N.V."/>
            <person name="Frolova A.A."/>
            <person name="Viryasiv M.B."/>
            <person name="Chernyh N.A."/>
            <person name="Bonch-Osmolovskaya E.A."/>
            <person name="Slobodkin A.I."/>
        </authorList>
    </citation>
    <scope>NUCLEOTIDE SEQUENCE [LARGE SCALE GENOMIC DNA]</scope>
    <source>
        <strain evidence="11 12">S69</strain>
    </source>
</reference>
<dbReference type="CDD" id="cd02508">
    <property type="entry name" value="ADP_Glucose_PP"/>
    <property type="match status" value="1"/>
</dbReference>
<dbReference type="EMBL" id="MAGO01000002">
    <property type="protein sequence ID" value="OCC16077.1"/>
    <property type="molecule type" value="Genomic_DNA"/>
</dbReference>
<feature type="domain" description="Nucleotidyl transferase" evidence="9">
    <location>
        <begin position="6"/>
        <end position="259"/>
    </location>
</feature>
<dbReference type="SUPFAM" id="SSF53448">
    <property type="entry name" value="Nucleotide-diphospho-sugar transferases"/>
    <property type="match status" value="1"/>
</dbReference>
<sequence>MDNILALILAGGRVDELGVLTHLRPKSTMPFGGLYRIIDFPLSNLMNSGIERVGVLCQYRASSLVEHIGNGSSWDMVGRNRGVTLLPPFQALRASDWYKGTADAVYQNIDFIESIKPEMVLILSGDHIYRMDYRDMISFHLEMGAEITCAFVDREADGPSRFGEAKIEDSHPKGGRILGYEEKPKTHYSNWASMTVYLFNTQVLLELLQENVRDSSHEFGKDIMPKLVGRRRFFGYFFRGYWAYSRTLEEYWQANMDLLGQEPKIDLDRWNIRTNLDHEAIRDRGPASFGRHAQVTDSRIYNGVRVDGIVRRSILFPGVVVGKGAVIEDSILFFDTQIAPEARVYRTITDIGVTVGRGSIIGKKDGLITTIGAGATISKDQVVPDGTEIGPAPGMRI</sequence>
<comment type="similarity">
    <text evidence="1">Belongs to the bacterial/plant glucose-1-phosphate adenylyltransferase family.</text>
</comment>
<dbReference type="PANTHER" id="PTHR43523">
    <property type="entry name" value="GLUCOSE-1-PHOSPHATE ADENYLYLTRANSFERASE-RELATED"/>
    <property type="match status" value="1"/>
</dbReference>
<keyword evidence="5" id="KW-0547">Nucleotide-binding</keyword>
<dbReference type="GO" id="GO:0005978">
    <property type="term" value="P:glycogen biosynthetic process"/>
    <property type="evidence" value="ECO:0007669"/>
    <property type="project" value="UniProtKB-KW"/>
</dbReference>
<dbReference type="InterPro" id="IPR011004">
    <property type="entry name" value="Trimer_LpxA-like_sf"/>
</dbReference>
<evidence type="ECO:0000256" key="2">
    <source>
        <dbReference type="ARBA" id="ARBA00022600"/>
    </source>
</evidence>
<dbReference type="Pfam" id="PF24894">
    <property type="entry name" value="Hexapep_GlmU"/>
    <property type="match status" value="1"/>
</dbReference>
<dbReference type="AlphaFoldDB" id="A0A1B9F813"/>
<evidence type="ECO:0000259" key="9">
    <source>
        <dbReference type="Pfam" id="PF00483"/>
    </source>
</evidence>
<dbReference type="GO" id="GO:0005524">
    <property type="term" value="F:ATP binding"/>
    <property type="evidence" value="ECO:0007669"/>
    <property type="project" value="UniProtKB-KW"/>
</dbReference>
<evidence type="ECO:0000256" key="1">
    <source>
        <dbReference type="ARBA" id="ARBA00010443"/>
    </source>
</evidence>
<dbReference type="PROSITE" id="PS00809">
    <property type="entry name" value="ADP_GLC_PYROPHOSPH_2"/>
    <property type="match status" value="1"/>
</dbReference>
<keyword evidence="6" id="KW-0067">ATP-binding</keyword>
<evidence type="ECO:0000259" key="10">
    <source>
        <dbReference type="Pfam" id="PF24894"/>
    </source>
</evidence>
<gene>
    <name evidence="11" type="ORF">DBT_0539</name>
</gene>
<protein>
    <submittedName>
        <fullName evidence="11">Glucose-1-phosphate adenylyltransferase</fullName>
    </submittedName>
</protein>
<evidence type="ECO:0000256" key="6">
    <source>
        <dbReference type="ARBA" id="ARBA00022840"/>
    </source>
</evidence>
<dbReference type="InterPro" id="IPR011831">
    <property type="entry name" value="ADP-Glc_PPase"/>
</dbReference>
<dbReference type="InterPro" id="IPR005835">
    <property type="entry name" value="NTP_transferase_dom"/>
</dbReference>
<evidence type="ECO:0000256" key="8">
    <source>
        <dbReference type="ARBA" id="ARBA00023277"/>
    </source>
</evidence>
<name>A0A1B9F813_9BACT</name>
<evidence type="ECO:0000256" key="3">
    <source>
        <dbReference type="ARBA" id="ARBA00022679"/>
    </source>
</evidence>
<evidence type="ECO:0000256" key="5">
    <source>
        <dbReference type="ARBA" id="ARBA00022741"/>
    </source>
</evidence>
<evidence type="ECO:0000313" key="11">
    <source>
        <dbReference type="EMBL" id="OCC16077.1"/>
    </source>
</evidence>
<dbReference type="InterPro" id="IPR056818">
    <property type="entry name" value="GlmU/GlgC-like_hexapep"/>
</dbReference>
<accession>A0A1B9F813</accession>
<evidence type="ECO:0000313" key="12">
    <source>
        <dbReference type="Proteomes" id="UP000093080"/>
    </source>
</evidence>
<dbReference type="OrthoDB" id="9801810at2"/>
<evidence type="ECO:0000256" key="4">
    <source>
        <dbReference type="ARBA" id="ARBA00022695"/>
    </source>
</evidence>
<dbReference type="STRING" id="1156395.DBT_0539"/>
<dbReference type="GO" id="GO:0008878">
    <property type="term" value="F:glucose-1-phosphate adenylyltransferase activity"/>
    <property type="evidence" value="ECO:0007669"/>
    <property type="project" value="InterPro"/>
</dbReference>
<dbReference type="PATRIC" id="fig|1156395.6.peg.548"/>
<keyword evidence="12" id="KW-1185">Reference proteome</keyword>
<dbReference type="InterPro" id="IPR029044">
    <property type="entry name" value="Nucleotide-diphossugar_trans"/>
</dbReference>
<dbReference type="Proteomes" id="UP000093080">
    <property type="component" value="Unassembled WGS sequence"/>
</dbReference>
<proteinExistence type="inferred from homology"/>
<dbReference type="Gene3D" id="2.160.10.10">
    <property type="entry name" value="Hexapeptide repeat proteins"/>
    <property type="match status" value="1"/>
</dbReference>